<evidence type="ECO:0000313" key="6">
    <source>
        <dbReference type="Proteomes" id="UP001597109"/>
    </source>
</evidence>
<keyword evidence="2 4" id="KW-0808">Transferase</keyword>
<dbReference type="RefSeq" id="WP_144840311.1">
    <property type="nucleotide sequence ID" value="NZ_JBHTKI010000007.1"/>
</dbReference>
<evidence type="ECO:0000313" key="5">
    <source>
        <dbReference type="EMBL" id="MFD1030582.1"/>
    </source>
</evidence>
<dbReference type="Proteomes" id="UP001597109">
    <property type="component" value="Unassembled WGS sequence"/>
</dbReference>
<gene>
    <name evidence="5" type="ORF">ACFQ1X_03990</name>
</gene>
<comment type="similarity">
    <text evidence="1 4">Belongs to the glycerate kinase type-1 family.</text>
</comment>
<keyword evidence="3 4" id="KW-0418">Kinase</keyword>
<comment type="caution">
    <text evidence="5">The sequence shown here is derived from an EMBL/GenBank/DDBJ whole genome shotgun (WGS) entry which is preliminary data.</text>
</comment>
<dbReference type="InterPro" id="IPR036129">
    <property type="entry name" value="Glycerate_kinase_sf"/>
</dbReference>
<dbReference type="InterPro" id="IPR018193">
    <property type="entry name" value="Glyc_kinase_flavodox-like_fold"/>
</dbReference>
<dbReference type="SUPFAM" id="SSF110738">
    <property type="entry name" value="Glycerate kinase I"/>
    <property type="match status" value="1"/>
</dbReference>
<accession>A0ABW3L8Z5</accession>
<dbReference type="Gene3D" id="3.40.50.10350">
    <property type="entry name" value="Glycerate kinase, domain 1"/>
    <property type="match status" value="1"/>
</dbReference>
<reference evidence="6" key="1">
    <citation type="journal article" date="2019" name="Int. J. Syst. Evol. Microbiol.">
        <title>The Global Catalogue of Microorganisms (GCM) 10K type strain sequencing project: providing services to taxonomists for standard genome sequencing and annotation.</title>
        <authorList>
            <consortium name="The Broad Institute Genomics Platform"/>
            <consortium name="The Broad Institute Genome Sequencing Center for Infectious Disease"/>
            <person name="Wu L."/>
            <person name="Ma J."/>
        </authorList>
    </citation>
    <scope>NUCLEOTIDE SEQUENCE [LARGE SCALE GENOMIC DNA]</scope>
    <source>
        <strain evidence="6">CCUG 56756</strain>
    </source>
</reference>
<keyword evidence="6" id="KW-1185">Reference proteome</keyword>
<sequence>MKIVIAPDSFKGSLTSVEASKIIDKALKDFDPHIETVQIPMADGGEGTVDAVLWNRGGDMVSCRVCDPFGRIIVAQYGWLEEKKTAIIETAAASGLPLLDKAELDPERASSFGTGELIKEALDKGAEKIILGLGGSATIDGGTGLFQALGVKFFDENLNELSWLGGRLDRISAMDPTGLDPRLPSVKITIASDVTNPLLGSDGAVTVFGPQKGLSASQLEIFEKGMRSFAELVARQTGKSMVNEPGSGAAGGIGFLMRTLLVVEFRSGLEMIAEMAGLAKQLEDADLVLTGEGRIDGQSLFGKVPVGIGRLAKGAGVPVIAFAGSIGPGTEHLEYEGVNVVMPMSEGPTSLSEAMLHSEKLLYNASMRLMKIVRIGSMA</sequence>
<protein>
    <submittedName>
        <fullName evidence="5">Glycerate kinase</fullName>
    </submittedName>
</protein>
<dbReference type="EMBL" id="JBHTKI010000007">
    <property type="protein sequence ID" value="MFD1030582.1"/>
    <property type="molecule type" value="Genomic_DNA"/>
</dbReference>
<evidence type="ECO:0000256" key="2">
    <source>
        <dbReference type="ARBA" id="ARBA00022679"/>
    </source>
</evidence>
<name>A0ABW3L8Z5_9BACL</name>
<dbReference type="InterPro" id="IPR004381">
    <property type="entry name" value="Glycerate_kinase"/>
</dbReference>
<dbReference type="PIRSF" id="PIRSF006078">
    <property type="entry name" value="GlxK"/>
    <property type="match status" value="1"/>
</dbReference>
<evidence type="ECO:0000256" key="3">
    <source>
        <dbReference type="ARBA" id="ARBA00022777"/>
    </source>
</evidence>
<dbReference type="Gene3D" id="3.90.1510.10">
    <property type="entry name" value="Glycerate kinase, domain 2"/>
    <property type="match status" value="1"/>
</dbReference>
<dbReference type="GO" id="GO:0016301">
    <property type="term" value="F:kinase activity"/>
    <property type="evidence" value="ECO:0007669"/>
    <property type="project" value="UniProtKB-KW"/>
</dbReference>
<evidence type="ECO:0000256" key="4">
    <source>
        <dbReference type="PIRNR" id="PIRNR006078"/>
    </source>
</evidence>
<proteinExistence type="inferred from homology"/>
<dbReference type="PANTHER" id="PTHR21599:SF0">
    <property type="entry name" value="GLYCERATE KINASE"/>
    <property type="match status" value="1"/>
</dbReference>
<dbReference type="NCBIfam" id="TIGR00045">
    <property type="entry name" value="glycerate kinase"/>
    <property type="match status" value="1"/>
</dbReference>
<dbReference type="Pfam" id="PF02595">
    <property type="entry name" value="Gly_kinase"/>
    <property type="match status" value="1"/>
</dbReference>
<dbReference type="PANTHER" id="PTHR21599">
    <property type="entry name" value="GLYCERATE KINASE"/>
    <property type="match status" value="1"/>
</dbReference>
<dbReference type="InterPro" id="IPR018197">
    <property type="entry name" value="Glycerate_kinase_RE-like"/>
</dbReference>
<evidence type="ECO:0000256" key="1">
    <source>
        <dbReference type="ARBA" id="ARBA00006284"/>
    </source>
</evidence>
<organism evidence="5 6">
    <name type="scientific">Metaplanococcus flavidus</name>
    <dbReference type="NCBI Taxonomy" id="569883"/>
    <lineage>
        <taxon>Bacteria</taxon>
        <taxon>Bacillati</taxon>
        <taxon>Bacillota</taxon>
        <taxon>Bacilli</taxon>
        <taxon>Bacillales</taxon>
        <taxon>Caryophanaceae</taxon>
        <taxon>Metaplanococcus</taxon>
    </lineage>
</organism>